<feature type="region of interest" description="Disordered" evidence="1">
    <location>
        <begin position="107"/>
        <end position="127"/>
    </location>
</feature>
<accession>A0AAV0LZ23</accession>
<feature type="compositionally biased region" description="Acidic residues" evidence="1">
    <location>
        <begin position="168"/>
        <end position="178"/>
    </location>
</feature>
<evidence type="ECO:0000313" key="2">
    <source>
        <dbReference type="EMBL" id="CAI0439400.1"/>
    </source>
</evidence>
<reference evidence="2" key="1">
    <citation type="submission" date="2022-08" db="EMBL/GenBank/DDBJ databases">
        <authorList>
            <person name="Gutierrez-Valencia J."/>
        </authorList>
    </citation>
    <scope>NUCLEOTIDE SEQUENCE</scope>
</reference>
<sequence length="235" mass="25625">MKRRAAEFSESLSLFRLSRSPPLSSRLPFLPPTAVVSSLSFPSFLFLSLGRAGSLLNKGILIKLKLNQSVKAIGTMSSEAPPKTRSPQIVTLNHAFKLAEQWVSRMSRSSDDEPVEAEQQGRPLKLGLGARAVPRSNLLSTNDPAARRLHNKLEAAKKRSAKVASETGGDESDDSDGELESRTGAFAKKRGLPPALPSQLNTKKKKQQKCLGRFICCKIFGLEKLAQVLQSCQTI</sequence>
<name>A0AAV0LZ23_9ROSI</name>
<dbReference type="EMBL" id="CAMGYJ010000006">
    <property type="protein sequence ID" value="CAI0439400.1"/>
    <property type="molecule type" value="Genomic_DNA"/>
</dbReference>
<dbReference type="Pfam" id="PF11595">
    <property type="entry name" value="DUF3245"/>
    <property type="match status" value="1"/>
</dbReference>
<evidence type="ECO:0000256" key="1">
    <source>
        <dbReference type="SAM" id="MobiDB-lite"/>
    </source>
</evidence>
<dbReference type="PANTHER" id="PTHR35741">
    <property type="entry name" value="FACTOR CWC22-LIKE PROTEIN, PUTATIVE (DUF3245)-RELATED"/>
    <property type="match status" value="1"/>
</dbReference>
<protein>
    <submittedName>
        <fullName evidence="2">Uncharacterized protein</fullName>
    </submittedName>
</protein>
<keyword evidence="3" id="KW-1185">Reference proteome</keyword>
<comment type="caution">
    <text evidence="2">The sequence shown here is derived from an EMBL/GenBank/DDBJ whole genome shotgun (WGS) entry which is preliminary data.</text>
</comment>
<dbReference type="PANTHER" id="PTHR35741:SF1">
    <property type="entry name" value="FACTOR CWC22-LIKE PROTEIN, PUTATIVE (DUF3245)-RELATED"/>
    <property type="match status" value="1"/>
</dbReference>
<evidence type="ECO:0000313" key="3">
    <source>
        <dbReference type="Proteomes" id="UP001154282"/>
    </source>
</evidence>
<dbReference type="AlphaFoldDB" id="A0AAV0LZ23"/>
<feature type="region of interest" description="Disordered" evidence="1">
    <location>
        <begin position="155"/>
        <end position="179"/>
    </location>
</feature>
<organism evidence="2 3">
    <name type="scientific">Linum tenue</name>
    <dbReference type="NCBI Taxonomy" id="586396"/>
    <lineage>
        <taxon>Eukaryota</taxon>
        <taxon>Viridiplantae</taxon>
        <taxon>Streptophyta</taxon>
        <taxon>Embryophyta</taxon>
        <taxon>Tracheophyta</taxon>
        <taxon>Spermatophyta</taxon>
        <taxon>Magnoliopsida</taxon>
        <taxon>eudicotyledons</taxon>
        <taxon>Gunneridae</taxon>
        <taxon>Pentapetalae</taxon>
        <taxon>rosids</taxon>
        <taxon>fabids</taxon>
        <taxon>Malpighiales</taxon>
        <taxon>Linaceae</taxon>
        <taxon>Linum</taxon>
    </lineage>
</organism>
<feature type="region of interest" description="Disordered" evidence="1">
    <location>
        <begin position="184"/>
        <end position="203"/>
    </location>
</feature>
<dbReference type="Proteomes" id="UP001154282">
    <property type="component" value="Unassembled WGS sequence"/>
</dbReference>
<proteinExistence type="predicted"/>
<gene>
    <name evidence="2" type="ORF">LITE_LOCUS26132</name>
</gene>
<dbReference type="InterPro" id="IPR021641">
    <property type="entry name" value="DUF3245"/>
</dbReference>